<evidence type="ECO:0000256" key="2">
    <source>
        <dbReference type="ARBA" id="ARBA00023125"/>
    </source>
</evidence>
<dbReference type="PROSITE" id="PS50949">
    <property type="entry name" value="HTH_GNTR"/>
    <property type="match status" value="1"/>
</dbReference>
<evidence type="ECO:0000256" key="3">
    <source>
        <dbReference type="ARBA" id="ARBA00023163"/>
    </source>
</evidence>
<accession>A0A840YIM5</accession>
<dbReference type="GO" id="GO:0003700">
    <property type="term" value="F:DNA-binding transcription factor activity"/>
    <property type="evidence" value="ECO:0007669"/>
    <property type="project" value="InterPro"/>
</dbReference>
<dbReference type="Pfam" id="PF00392">
    <property type="entry name" value="GntR"/>
    <property type="match status" value="1"/>
</dbReference>
<keyword evidence="3" id="KW-0804">Transcription</keyword>
<dbReference type="Proteomes" id="UP000580654">
    <property type="component" value="Unassembled WGS sequence"/>
</dbReference>
<dbReference type="EMBL" id="JACIJD010000041">
    <property type="protein sequence ID" value="MBB5696407.1"/>
    <property type="molecule type" value="Genomic_DNA"/>
</dbReference>
<dbReference type="PANTHER" id="PTHR43537:SF5">
    <property type="entry name" value="UXU OPERON TRANSCRIPTIONAL REGULATOR"/>
    <property type="match status" value="1"/>
</dbReference>
<dbReference type="SMART" id="SM00895">
    <property type="entry name" value="FCD"/>
    <property type="match status" value="1"/>
</dbReference>
<dbReference type="InterPro" id="IPR011711">
    <property type="entry name" value="GntR_C"/>
</dbReference>
<proteinExistence type="predicted"/>
<dbReference type="GO" id="GO:0003677">
    <property type="term" value="F:DNA binding"/>
    <property type="evidence" value="ECO:0007669"/>
    <property type="project" value="UniProtKB-KW"/>
</dbReference>
<dbReference type="SUPFAM" id="SSF46785">
    <property type="entry name" value="Winged helix' DNA-binding domain"/>
    <property type="match status" value="1"/>
</dbReference>
<dbReference type="InterPro" id="IPR008920">
    <property type="entry name" value="TF_FadR/GntR_C"/>
</dbReference>
<dbReference type="InterPro" id="IPR036390">
    <property type="entry name" value="WH_DNA-bd_sf"/>
</dbReference>
<dbReference type="Gene3D" id="1.20.120.530">
    <property type="entry name" value="GntR ligand-binding domain-like"/>
    <property type="match status" value="1"/>
</dbReference>
<evidence type="ECO:0000256" key="1">
    <source>
        <dbReference type="ARBA" id="ARBA00023015"/>
    </source>
</evidence>
<dbReference type="CDD" id="cd07377">
    <property type="entry name" value="WHTH_GntR"/>
    <property type="match status" value="1"/>
</dbReference>
<evidence type="ECO:0000313" key="6">
    <source>
        <dbReference type="Proteomes" id="UP000580654"/>
    </source>
</evidence>
<comment type="caution">
    <text evidence="5">The sequence shown here is derived from an EMBL/GenBank/DDBJ whole genome shotgun (WGS) entry which is preliminary data.</text>
</comment>
<dbReference type="Gene3D" id="1.10.10.10">
    <property type="entry name" value="Winged helix-like DNA-binding domain superfamily/Winged helix DNA-binding domain"/>
    <property type="match status" value="1"/>
</dbReference>
<feature type="domain" description="HTH gntR-type" evidence="4">
    <location>
        <begin position="9"/>
        <end position="77"/>
    </location>
</feature>
<dbReference type="SUPFAM" id="SSF48008">
    <property type="entry name" value="GntR ligand-binding domain-like"/>
    <property type="match status" value="1"/>
</dbReference>
<keyword evidence="1" id="KW-0805">Transcription regulation</keyword>
<dbReference type="Pfam" id="PF07729">
    <property type="entry name" value="FCD"/>
    <property type="match status" value="1"/>
</dbReference>
<reference evidence="5 6" key="1">
    <citation type="submission" date="2020-08" db="EMBL/GenBank/DDBJ databases">
        <title>Genomic Encyclopedia of Type Strains, Phase IV (KMG-IV): sequencing the most valuable type-strain genomes for metagenomic binning, comparative biology and taxonomic classification.</title>
        <authorList>
            <person name="Goeker M."/>
        </authorList>
    </citation>
    <scope>NUCLEOTIDE SEQUENCE [LARGE SCALE GENOMIC DNA]</scope>
    <source>
        <strain evidence="5 6">DSM 25622</strain>
    </source>
</reference>
<organism evidence="5 6">
    <name type="scientific">Muricoccus pecuniae</name>
    <dbReference type="NCBI Taxonomy" id="693023"/>
    <lineage>
        <taxon>Bacteria</taxon>
        <taxon>Pseudomonadati</taxon>
        <taxon>Pseudomonadota</taxon>
        <taxon>Alphaproteobacteria</taxon>
        <taxon>Acetobacterales</taxon>
        <taxon>Roseomonadaceae</taxon>
        <taxon>Muricoccus</taxon>
    </lineage>
</organism>
<gene>
    <name evidence="5" type="ORF">FHS87_004478</name>
</gene>
<dbReference type="SMART" id="SM00345">
    <property type="entry name" value="HTH_GNTR"/>
    <property type="match status" value="1"/>
</dbReference>
<dbReference type="InterPro" id="IPR036388">
    <property type="entry name" value="WH-like_DNA-bd_sf"/>
</dbReference>
<dbReference type="InterPro" id="IPR000524">
    <property type="entry name" value="Tscrpt_reg_HTH_GntR"/>
</dbReference>
<sequence length="236" mass="25058">MNDRISRAPQLPSRVASLVAGAIAEGRWKPGERLPAEQALADLYGVSRNVVREAISRLRADGLVQSRQGVGAFVARAQGTGVLRFDAELLSDRTTFGNVFELRAILEIQTAGLAAERRSDSDLAAIAHAYERMVRESEGEAGGVDADLDFHRAIARATGNAQIAAVVSFLSDQIRETILATRARPGSFVGRIIEVTLAEHAAIQDAISSGSAGAAKDAMAAHIRNAANRIGYTLSI</sequence>
<evidence type="ECO:0000313" key="5">
    <source>
        <dbReference type="EMBL" id="MBB5696407.1"/>
    </source>
</evidence>
<name>A0A840YIM5_9PROT</name>
<keyword evidence="6" id="KW-1185">Reference proteome</keyword>
<dbReference type="RefSeq" id="WP_184521669.1">
    <property type="nucleotide sequence ID" value="NZ_JACIJD010000041.1"/>
</dbReference>
<dbReference type="AlphaFoldDB" id="A0A840YIM5"/>
<evidence type="ECO:0000259" key="4">
    <source>
        <dbReference type="PROSITE" id="PS50949"/>
    </source>
</evidence>
<dbReference type="PANTHER" id="PTHR43537">
    <property type="entry name" value="TRANSCRIPTIONAL REGULATOR, GNTR FAMILY"/>
    <property type="match status" value="1"/>
</dbReference>
<keyword evidence="2 5" id="KW-0238">DNA-binding</keyword>
<protein>
    <submittedName>
        <fullName evidence="5">DNA-binding FadR family transcriptional regulator</fullName>
    </submittedName>
</protein>
<dbReference type="PRINTS" id="PR00035">
    <property type="entry name" value="HTHGNTR"/>
</dbReference>